<sequence length="508" mass="57784">MASKKATRSAKLSKTKDYNALALSDVLCPICRSILIEPVSLPCNHDFCMICFNGTMENANLVCPLCRLRIGSWLRKATKGNVLINGELWRAVKERFPQHVKNKMDGVDENIEEEEREVIVSYPGEIRKEYELQKQKEDEERNKKRQEELKASEELIKKIREEEEYKKSVMEEKLKIDENVAKELSEELATKHPSTSKMRIVYKKQATMDKFVKKNNESTTTINANSFVNKEYTCRVLCLETGKSSKESSPKIQKKIQQLQKIVDLEAASDGSDCIESEMRYFKPIDYRLNPPSQKKAPLKVTPKKLHRDAGAKVLSPSGLVNFCSNILESAFAKFSIDIPTTLGGNTSTLVSSPRSSSFKRTLSPNQFATPDKKLKTDTNALSTGKGASPTIGYYKMCPEVRKKLFGTAVETAEKVAESPPFYGFDRTKKANGNLVKNDRKNGRFVENLSKVTETNSKMDQERADLEFAKRLQEEINKGHYTRSTRNLRITKKQKTLDEMIKSPYRVK</sequence>
<dbReference type="EC" id="2.3.2.27" evidence="3"/>
<evidence type="ECO:0000259" key="13">
    <source>
        <dbReference type="PROSITE" id="PS50089"/>
    </source>
</evidence>
<dbReference type="InterPro" id="IPR001841">
    <property type="entry name" value="Znf_RING"/>
</dbReference>
<dbReference type="EMBL" id="OV651821">
    <property type="protein sequence ID" value="CAH1115581.1"/>
    <property type="molecule type" value="Genomic_DNA"/>
</dbReference>
<evidence type="ECO:0000256" key="11">
    <source>
        <dbReference type="SAM" id="Coils"/>
    </source>
</evidence>
<keyword evidence="6 10" id="KW-0479">Metal-binding</keyword>
<keyword evidence="9" id="KW-0539">Nucleus</keyword>
<feature type="coiled-coil region" evidence="11">
    <location>
        <begin position="127"/>
        <end position="187"/>
    </location>
</feature>
<feature type="compositionally biased region" description="Low complexity" evidence="12">
    <location>
        <begin position="348"/>
        <end position="357"/>
    </location>
</feature>
<keyword evidence="8" id="KW-0862">Zinc</keyword>
<evidence type="ECO:0000256" key="8">
    <source>
        <dbReference type="ARBA" id="ARBA00022833"/>
    </source>
</evidence>
<dbReference type="GO" id="GO:0031491">
    <property type="term" value="F:nucleosome binding"/>
    <property type="evidence" value="ECO:0007669"/>
    <property type="project" value="TreeGrafter"/>
</dbReference>
<evidence type="ECO:0000256" key="12">
    <source>
        <dbReference type="SAM" id="MobiDB-lite"/>
    </source>
</evidence>
<evidence type="ECO:0000256" key="7">
    <source>
        <dbReference type="ARBA" id="ARBA00022786"/>
    </source>
</evidence>
<keyword evidence="4" id="KW-0808">Transferase</keyword>
<dbReference type="Gene3D" id="3.30.40.10">
    <property type="entry name" value="Zinc/RING finger domain, C3HC4 (zinc finger)"/>
    <property type="match status" value="1"/>
</dbReference>
<keyword evidence="5" id="KW-0227">DNA damage</keyword>
<dbReference type="PANTHER" id="PTHR23328:SF0">
    <property type="entry name" value="RING-TYPE DOMAIN-CONTAINING PROTEIN"/>
    <property type="match status" value="1"/>
</dbReference>
<evidence type="ECO:0000256" key="3">
    <source>
        <dbReference type="ARBA" id="ARBA00012483"/>
    </source>
</evidence>
<gene>
    <name evidence="14" type="ORF">PSYICH_LOCUS15657</name>
</gene>
<dbReference type="PROSITE" id="PS50089">
    <property type="entry name" value="ZF_RING_2"/>
    <property type="match status" value="1"/>
</dbReference>
<dbReference type="SMART" id="SM00184">
    <property type="entry name" value="RING"/>
    <property type="match status" value="1"/>
</dbReference>
<comment type="subcellular location">
    <subcellularLocation>
        <location evidence="2">Nucleus</location>
    </subcellularLocation>
</comment>
<comment type="catalytic activity">
    <reaction evidence="1">
        <text>S-ubiquitinyl-[E2 ubiquitin-conjugating enzyme]-L-cysteine + [acceptor protein]-L-lysine = [E2 ubiquitin-conjugating enzyme]-L-cysteine + N(6)-ubiquitinyl-[acceptor protein]-L-lysine.</text>
        <dbReference type="EC" id="2.3.2.27"/>
    </reaction>
</comment>
<dbReference type="Proteomes" id="UP001153636">
    <property type="component" value="Chromosome 9"/>
</dbReference>
<evidence type="ECO:0000256" key="6">
    <source>
        <dbReference type="ARBA" id="ARBA00022771"/>
    </source>
</evidence>
<evidence type="ECO:0000256" key="5">
    <source>
        <dbReference type="ARBA" id="ARBA00022763"/>
    </source>
</evidence>
<evidence type="ECO:0000256" key="10">
    <source>
        <dbReference type="PROSITE-ProRule" id="PRU00175"/>
    </source>
</evidence>
<proteinExistence type="predicted"/>
<keyword evidence="7" id="KW-0833">Ubl conjugation pathway</keyword>
<organism evidence="14 15">
    <name type="scientific">Psylliodes chrysocephalus</name>
    <dbReference type="NCBI Taxonomy" id="3402493"/>
    <lineage>
        <taxon>Eukaryota</taxon>
        <taxon>Metazoa</taxon>
        <taxon>Ecdysozoa</taxon>
        <taxon>Arthropoda</taxon>
        <taxon>Hexapoda</taxon>
        <taxon>Insecta</taxon>
        <taxon>Pterygota</taxon>
        <taxon>Neoptera</taxon>
        <taxon>Endopterygota</taxon>
        <taxon>Coleoptera</taxon>
        <taxon>Polyphaga</taxon>
        <taxon>Cucujiformia</taxon>
        <taxon>Chrysomeloidea</taxon>
        <taxon>Chrysomelidae</taxon>
        <taxon>Galerucinae</taxon>
        <taxon>Alticini</taxon>
        <taxon>Psylliodes</taxon>
    </lineage>
</organism>
<evidence type="ECO:0000256" key="4">
    <source>
        <dbReference type="ARBA" id="ARBA00022679"/>
    </source>
</evidence>
<feature type="compositionally biased region" description="Polar residues" evidence="12">
    <location>
        <begin position="359"/>
        <end position="368"/>
    </location>
</feature>
<dbReference type="InterPro" id="IPR051657">
    <property type="entry name" value="RNF168/RNF169_E3_ubiq-ligase"/>
</dbReference>
<dbReference type="GO" id="GO:0035861">
    <property type="term" value="C:site of double-strand break"/>
    <property type="evidence" value="ECO:0007669"/>
    <property type="project" value="TreeGrafter"/>
</dbReference>
<dbReference type="CDD" id="cd16550">
    <property type="entry name" value="RING-HC_RNF168"/>
    <property type="match status" value="1"/>
</dbReference>
<evidence type="ECO:0000256" key="1">
    <source>
        <dbReference type="ARBA" id="ARBA00000900"/>
    </source>
</evidence>
<dbReference type="GO" id="GO:0006302">
    <property type="term" value="P:double-strand break repair"/>
    <property type="evidence" value="ECO:0007669"/>
    <property type="project" value="TreeGrafter"/>
</dbReference>
<feature type="domain" description="RING-type" evidence="13">
    <location>
        <begin position="28"/>
        <end position="67"/>
    </location>
</feature>
<evidence type="ECO:0000256" key="2">
    <source>
        <dbReference type="ARBA" id="ARBA00004123"/>
    </source>
</evidence>
<protein>
    <recommendedName>
        <fullName evidence="3">RING-type E3 ubiquitin transferase</fullName>
        <ecNumber evidence="3">2.3.2.27</ecNumber>
    </recommendedName>
</protein>
<name>A0A9P0GMT7_9CUCU</name>
<dbReference type="InterPro" id="IPR013083">
    <property type="entry name" value="Znf_RING/FYVE/PHD"/>
</dbReference>
<evidence type="ECO:0000256" key="9">
    <source>
        <dbReference type="ARBA" id="ARBA00023242"/>
    </source>
</evidence>
<dbReference type="PANTHER" id="PTHR23328">
    <property type="entry name" value="RING-TYPE DOMAIN-CONTAINING PROTEIN"/>
    <property type="match status" value="1"/>
</dbReference>
<dbReference type="GO" id="GO:0061630">
    <property type="term" value="F:ubiquitin protein ligase activity"/>
    <property type="evidence" value="ECO:0007669"/>
    <property type="project" value="UniProtKB-EC"/>
</dbReference>
<dbReference type="GO" id="GO:0008270">
    <property type="term" value="F:zinc ion binding"/>
    <property type="evidence" value="ECO:0007669"/>
    <property type="project" value="UniProtKB-KW"/>
</dbReference>
<evidence type="ECO:0000313" key="14">
    <source>
        <dbReference type="EMBL" id="CAH1115581.1"/>
    </source>
</evidence>
<dbReference type="GO" id="GO:0005634">
    <property type="term" value="C:nucleus"/>
    <property type="evidence" value="ECO:0007669"/>
    <property type="project" value="UniProtKB-SubCell"/>
</dbReference>
<dbReference type="AlphaFoldDB" id="A0A9P0GMT7"/>
<dbReference type="Pfam" id="PF13923">
    <property type="entry name" value="zf-C3HC4_2"/>
    <property type="match status" value="1"/>
</dbReference>
<evidence type="ECO:0000313" key="15">
    <source>
        <dbReference type="Proteomes" id="UP001153636"/>
    </source>
</evidence>
<dbReference type="SUPFAM" id="SSF57850">
    <property type="entry name" value="RING/U-box"/>
    <property type="match status" value="1"/>
</dbReference>
<keyword evidence="6 10" id="KW-0863">Zinc-finger</keyword>
<dbReference type="CDD" id="cd22249">
    <property type="entry name" value="UDM1_RNF168_RNF169-like"/>
    <property type="match status" value="1"/>
</dbReference>
<keyword evidence="11" id="KW-0175">Coiled coil</keyword>
<accession>A0A9P0GMT7</accession>
<dbReference type="OrthoDB" id="426657at2759"/>
<keyword evidence="15" id="KW-1185">Reference proteome</keyword>
<reference evidence="14" key="1">
    <citation type="submission" date="2022-01" db="EMBL/GenBank/DDBJ databases">
        <authorList>
            <person name="King R."/>
        </authorList>
    </citation>
    <scope>NUCLEOTIDE SEQUENCE</scope>
</reference>
<feature type="region of interest" description="Disordered" evidence="12">
    <location>
        <begin position="347"/>
        <end position="368"/>
    </location>
</feature>